<organism evidence="1 2">
    <name type="scientific">Campylobacter concisus</name>
    <dbReference type="NCBI Taxonomy" id="199"/>
    <lineage>
        <taxon>Bacteria</taxon>
        <taxon>Pseudomonadati</taxon>
        <taxon>Campylobacterota</taxon>
        <taxon>Epsilonproteobacteria</taxon>
        <taxon>Campylobacterales</taxon>
        <taxon>Campylobacteraceae</taxon>
        <taxon>Campylobacter</taxon>
    </lineage>
</organism>
<accession>A0A7S9RII1</accession>
<dbReference type="RefSeq" id="WP_107714607.1">
    <property type="nucleotide sequence ID" value="NZ_CP049266.1"/>
</dbReference>
<name>A0A7S9RII1_9BACT</name>
<gene>
    <name evidence="1" type="ORF">CVT01_08040</name>
</gene>
<sequence>MSLVNTMNQAICDLKMTQDDIKKVKYYEKRFIAFEAIIDEIKDKVENSYKTFGVCNANDLLITKIAKLKSWGLYKINYFELVLERIDKILVKTTSAILIDILYGADKGLNVSVFMHLVGKKGIPIMSYSIAKGERAVQNATIQAIELFDPYCTSFATVVAWFDIDKTTPLMDLLEAKNIIEQRLLKNSRAIIKAVLNTKKKRKATATVVAMLPYV</sequence>
<proteinExistence type="predicted"/>
<protein>
    <submittedName>
        <fullName evidence="1">Uncharacterized protein</fullName>
    </submittedName>
</protein>
<dbReference type="Proteomes" id="UP000594404">
    <property type="component" value="Chromosome"/>
</dbReference>
<evidence type="ECO:0000313" key="1">
    <source>
        <dbReference type="EMBL" id="QPH92455.1"/>
    </source>
</evidence>
<reference evidence="1 2" key="1">
    <citation type="journal article" date="2018" name="Emerg. Microbes Infect.">
        <title>Genomic analysis of oral Campylobacter concisus strains identified a potential bacterial molecular marker associated with active Crohn's disease.</title>
        <authorList>
            <person name="Liu F."/>
            <person name="Ma R."/>
            <person name="Tay C.Y.A."/>
            <person name="Octavia S."/>
            <person name="Lan R."/>
            <person name="Chung H.K.L."/>
            <person name="Riordan S.M."/>
            <person name="Grimm M.C."/>
            <person name="Leong R.W."/>
            <person name="Tanaka M.M."/>
            <person name="Connor S."/>
            <person name="Zhang L."/>
        </authorList>
    </citation>
    <scope>NUCLEOTIDE SEQUENCE [LARGE SCALE GENOMIC DNA]</scope>
    <source>
        <strain evidence="1 2">P1CDO3</strain>
    </source>
</reference>
<evidence type="ECO:0000313" key="2">
    <source>
        <dbReference type="Proteomes" id="UP000594404"/>
    </source>
</evidence>
<dbReference type="EMBL" id="CP049266">
    <property type="protein sequence ID" value="QPH92455.1"/>
    <property type="molecule type" value="Genomic_DNA"/>
</dbReference>
<dbReference type="AlphaFoldDB" id="A0A7S9RII1"/>